<protein>
    <submittedName>
        <fullName evidence="1">Uncharacterized protein</fullName>
    </submittedName>
</protein>
<dbReference type="EMBL" id="JACEIK010000381">
    <property type="protein sequence ID" value="MCD7456002.1"/>
    <property type="molecule type" value="Genomic_DNA"/>
</dbReference>
<dbReference type="Proteomes" id="UP000823775">
    <property type="component" value="Unassembled WGS sequence"/>
</dbReference>
<gene>
    <name evidence="1" type="ORF">HAX54_030429</name>
</gene>
<evidence type="ECO:0000313" key="2">
    <source>
        <dbReference type="Proteomes" id="UP000823775"/>
    </source>
</evidence>
<proteinExistence type="predicted"/>
<evidence type="ECO:0000313" key="1">
    <source>
        <dbReference type="EMBL" id="MCD7456002.1"/>
    </source>
</evidence>
<comment type="caution">
    <text evidence="1">The sequence shown here is derived from an EMBL/GenBank/DDBJ whole genome shotgun (WGS) entry which is preliminary data.</text>
</comment>
<sequence length="74" mass="8915">MSRWAHWQVTVFIQPSDVNHIWPPPYFEFETCFIPVVNEFPLLEESFDCLRFSKEWGLHLKRLGFVALKECDWA</sequence>
<accession>A0ABS8SB62</accession>
<reference evidence="1 2" key="1">
    <citation type="journal article" date="2021" name="BMC Genomics">
        <title>Datura genome reveals duplications of psychoactive alkaloid biosynthetic genes and high mutation rate following tissue culture.</title>
        <authorList>
            <person name="Rajewski A."/>
            <person name="Carter-House D."/>
            <person name="Stajich J."/>
            <person name="Litt A."/>
        </authorList>
    </citation>
    <scope>NUCLEOTIDE SEQUENCE [LARGE SCALE GENOMIC DNA]</scope>
    <source>
        <strain evidence="1">AR-01</strain>
    </source>
</reference>
<keyword evidence="2" id="KW-1185">Reference proteome</keyword>
<name>A0ABS8SB62_DATST</name>
<organism evidence="1 2">
    <name type="scientific">Datura stramonium</name>
    <name type="common">Jimsonweed</name>
    <name type="synonym">Common thornapple</name>
    <dbReference type="NCBI Taxonomy" id="4076"/>
    <lineage>
        <taxon>Eukaryota</taxon>
        <taxon>Viridiplantae</taxon>
        <taxon>Streptophyta</taxon>
        <taxon>Embryophyta</taxon>
        <taxon>Tracheophyta</taxon>
        <taxon>Spermatophyta</taxon>
        <taxon>Magnoliopsida</taxon>
        <taxon>eudicotyledons</taxon>
        <taxon>Gunneridae</taxon>
        <taxon>Pentapetalae</taxon>
        <taxon>asterids</taxon>
        <taxon>lamiids</taxon>
        <taxon>Solanales</taxon>
        <taxon>Solanaceae</taxon>
        <taxon>Solanoideae</taxon>
        <taxon>Datureae</taxon>
        <taxon>Datura</taxon>
    </lineage>
</organism>